<sequence>MSDHRSYHYEDEDDEDDDVSEEYDDYNAADDIDNGEYEDDLEGFEDWNMDDQLTDRNSGDPIYDDGDWNPDNQGDRLPDLIFSQGCDDGADHLPSCISLDQCGSRLRSHGVHNDSTGGDVDAVRVMLLGVSDTGRPSVGIDLGYACTQHPLSPSRSVEQSVQPSLSSHVSNSSDERDRMPSRSTVPMDYGSPSRNSVSSFSRRSFSPGGDSLSSAH</sequence>
<feature type="compositionally biased region" description="Acidic residues" evidence="1">
    <location>
        <begin position="10"/>
        <end position="49"/>
    </location>
</feature>
<feature type="non-terminal residue" evidence="2">
    <location>
        <position position="1"/>
    </location>
</feature>
<dbReference type="RefSeq" id="XP_005841416.1">
    <property type="nucleotide sequence ID" value="XM_005841359.1"/>
</dbReference>
<dbReference type="OrthoDB" id="10598335at2759"/>
<gene>
    <name evidence="2" type="ORF">GUITHDRAFT_150012</name>
</gene>
<feature type="compositionally biased region" description="Polar residues" evidence="1">
    <location>
        <begin position="151"/>
        <end position="172"/>
    </location>
</feature>
<protein>
    <submittedName>
        <fullName evidence="2 3">Uncharacterized protein</fullName>
    </submittedName>
</protein>
<evidence type="ECO:0000313" key="3">
    <source>
        <dbReference type="EnsemblProtists" id="EKX54436"/>
    </source>
</evidence>
<dbReference type="Proteomes" id="UP000011087">
    <property type="component" value="Unassembled WGS sequence"/>
</dbReference>
<feature type="region of interest" description="Disordered" evidence="1">
    <location>
        <begin position="1"/>
        <end position="76"/>
    </location>
</feature>
<reference evidence="3" key="3">
    <citation type="submission" date="2016-03" db="UniProtKB">
        <authorList>
            <consortium name="EnsemblProtists"/>
        </authorList>
    </citation>
    <scope>IDENTIFICATION</scope>
</reference>
<dbReference type="KEGG" id="gtt:GUITHDRAFT_150012"/>
<reference evidence="2 4" key="1">
    <citation type="journal article" date="2012" name="Nature">
        <title>Algal genomes reveal evolutionary mosaicism and the fate of nucleomorphs.</title>
        <authorList>
            <consortium name="DOE Joint Genome Institute"/>
            <person name="Curtis B.A."/>
            <person name="Tanifuji G."/>
            <person name="Burki F."/>
            <person name="Gruber A."/>
            <person name="Irimia M."/>
            <person name="Maruyama S."/>
            <person name="Arias M.C."/>
            <person name="Ball S.G."/>
            <person name="Gile G.H."/>
            <person name="Hirakawa Y."/>
            <person name="Hopkins J.F."/>
            <person name="Kuo A."/>
            <person name="Rensing S.A."/>
            <person name="Schmutz J."/>
            <person name="Symeonidi A."/>
            <person name="Elias M."/>
            <person name="Eveleigh R.J."/>
            <person name="Herman E.K."/>
            <person name="Klute M.J."/>
            <person name="Nakayama T."/>
            <person name="Obornik M."/>
            <person name="Reyes-Prieto A."/>
            <person name="Armbrust E.V."/>
            <person name="Aves S.J."/>
            <person name="Beiko R.G."/>
            <person name="Coutinho P."/>
            <person name="Dacks J.B."/>
            <person name="Durnford D.G."/>
            <person name="Fast N.M."/>
            <person name="Green B.R."/>
            <person name="Grisdale C.J."/>
            <person name="Hempel F."/>
            <person name="Henrissat B."/>
            <person name="Hoppner M.P."/>
            <person name="Ishida K."/>
            <person name="Kim E."/>
            <person name="Koreny L."/>
            <person name="Kroth P.G."/>
            <person name="Liu Y."/>
            <person name="Malik S.B."/>
            <person name="Maier U.G."/>
            <person name="McRose D."/>
            <person name="Mock T."/>
            <person name="Neilson J.A."/>
            <person name="Onodera N.T."/>
            <person name="Poole A.M."/>
            <person name="Pritham E.J."/>
            <person name="Richards T.A."/>
            <person name="Rocap G."/>
            <person name="Roy S.W."/>
            <person name="Sarai C."/>
            <person name="Schaack S."/>
            <person name="Shirato S."/>
            <person name="Slamovits C.H."/>
            <person name="Spencer D.F."/>
            <person name="Suzuki S."/>
            <person name="Worden A.Z."/>
            <person name="Zauner S."/>
            <person name="Barry K."/>
            <person name="Bell C."/>
            <person name="Bharti A.K."/>
            <person name="Crow J.A."/>
            <person name="Grimwood J."/>
            <person name="Kramer R."/>
            <person name="Lindquist E."/>
            <person name="Lucas S."/>
            <person name="Salamov A."/>
            <person name="McFadden G.I."/>
            <person name="Lane C.E."/>
            <person name="Keeling P.J."/>
            <person name="Gray M.W."/>
            <person name="Grigoriev I.V."/>
            <person name="Archibald J.M."/>
        </authorList>
    </citation>
    <scope>NUCLEOTIDE SEQUENCE</scope>
    <source>
        <strain evidence="2 4">CCMP2712</strain>
    </source>
</reference>
<dbReference type="HOGENOM" id="CLU_1280689_0_0_1"/>
<dbReference type="GeneID" id="17311199"/>
<dbReference type="PaxDb" id="55529-EKX54436"/>
<accession>L1K0S5</accession>
<evidence type="ECO:0000313" key="4">
    <source>
        <dbReference type="Proteomes" id="UP000011087"/>
    </source>
</evidence>
<name>L1K0S5_GUITC</name>
<evidence type="ECO:0000313" key="2">
    <source>
        <dbReference type="EMBL" id="EKX54436.1"/>
    </source>
</evidence>
<dbReference type="AlphaFoldDB" id="L1K0S5"/>
<feature type="region of interest" description="Disordered" evidence="1">
    <location>
        <begin position="151"/>
        <end position="216"/>
    </location>
</feature>
<organism evidence="2">
    <name type="scientific">Guillardia theta (strain CCMP2712)</name>
    <name type="common">Cryptophyte</name>
    <dbReference type="NCBI Taxonomy" id="905079"/>
    <lineage>
        <taxon>Eukaryota</taxon>
        <taxon>Cryptophyceae</taxon>
        <taxon>Pyrenomonadales</taxon>
        <taxon>Geminigeraceae</taxon>
        <taxon>Guillardia</taxon>
    </lineage>
</organism>
<feature type="compositionally biased region" description="Low complexity" evidence="1">
    <location>
        <begin position="190"/>
        <end position="216"/>
    </location>
</feature>
<evidence type="ECO:0000256" key="1">
    <source>
        <dbReference type="SAM" id="MobiDB-lite"/>
    </source>
</evidence>
<reference evidence="4" key="2">
    <citation type="submission" date="2012-11" db="EMBL/GenBank/DDBJ databases">
        <authorList>
            <person name="Kuo A."/>
            <person name="Curtis B.A."/>
            <person name="Tanifuji G."/>
            <person name="Burki F."/>
            <person name="Gruber A."/>
            <person name="Irimia M."/>
            <person name="Maruyama S."/>
            <person name="Arias M.C."/>
            <person name="Ball S.G."/>
            <person name="Gile G.H."/>
            <person name="Hirakawa Y."/>
            <person name="Hopkins J.F."/>
            <person name="Rensing S.A."/>
            <person name="Schmutz J."/>
            <person name="Symeonidi A."/>
            <person name="Elias M."/>
            <person name="Eveleigh R.J."/>
            <person name="Herman E.K."/>
            <person name="Klute M.J."/>
            <person name="Nakayama T."/>
            <person name="Obornik M."/>
            <person name="Reyes-Prieto A."/>
            <person name="Armbrust E.V."/>
            <person name="Aves S.J."/>
            <person name="Beiko R.G."/>
            <person name="Coutinho P."/>
            <person name="Dacks J.B."/>
            <person name="Durnford D.G."/>
            <person name="Fast N.M."/>
            <person name="Green B.R."/>
            <person name="Grisdale C."/>
            <person name="Hempe F."/>
            <person name="Henrissat B."/>
            <person name="Hoppner M.P."/>
            <person name="Ishida K.-I."/>
            <person name="Kim E."/>
            <person name="Koreny L."/>
            <person name="Kroth P.G."/>
            <person name="Liu Y."/>
            <person name="Malik S.-B."/>
            <person name="Maier U.G."/>
            <person name="McRose D."/>
            <person name="Mock T."/>
            <person name="Neilson J.A."/>
            <person name="Onodera N.T."/>
            <person name="Poole A.M."/>
            <person name="Pritham E.J."/>
            <person name="Richards T.A."/>
            <person name="Rocap G."/>
            <person name="Roy S.W."/>
            <person name="Sarai C."/>
            <person name="Schaack S."/>
            <person name="Shirato S."/>
            <person name="Slamovits C.H."/>
            <person name="Spencer D.F."/>
            <person name="Suzuki S."/>
            <person name="Worden A.Z."/>
            <person name="Zauner S."/>
            <person name="Barry K."/>
            <person name="Bell C."/>
            <person name="Bharti A.K."/>
            <person name="Crow J.A."/>
            <person name="Grimwood J."/>
            <person name="Kramer R."/>
            <person name="Lindquist E."/>
            <person name="Lucas S."/>
            <person name="Salamov A."/>
            <person name="McFadden G.I."/>
            <person name="Lane C.E."/>
            <person name="Keeling P.J."/>
            <person name="Gray M.W."/>
            <person name="Grigoriev I.V."/>
            <person name="Archibald J.M."/>
        </authorList>
    </citation>
    <scope>NUCLEOTIDE SEQUENCE</scope>
    <source>
        <strain evidence="4">CCMP2712</strain>
    </source>
</reference>
<proteinExistence type="predicted"/>
<dbReference type="EMBL" id="JH992967">
    <property type="protein sequence ID" value="EKX54436.1"/>
    <property type="molecule type" value="Genomic_DNA"/>
</dbReference>
<keyword evidence="4" id="KW-1185">Reference proteome</keyword>
<dbReference type="EnsemblProtists" id="EKX54436">
    <property type="protein sequence ID" value="EKX54436"/>
    <property type="gene ID" value="GUITHDRAFT_150012"/>
</dbReference>